<accession>A0A217EGI1</accession>
<keyword evidence="2" id="KW-1185">Reference proteome</keyword>
<organism evidence="1 2">
    <name type="scientific">Acinetobacter apis</name>
    <dbReference type="NCBI Taxonomy" id="1229165"/>
    <lineage>
        <taxon>Bacteria</taxon>
        <taxon>Pseudomonadati</taxon>
        <taxon>Pseudomonadota</taxon>
        <taxon>Gammaproteobacteria</taxon>
        <taxon>Moraxellales</taxon>
        <taxon>Moraxellaceae</taxon>
        <taxon>Acinetobacter</taxon>
    </lineage>
</organism>
<dbReference type="OrthoDB" id="1494948at2"/>
<dbReference type="Proteomes" id="UP000243463">
    <property type="component" value="Unassembled WGS sequence"/>
</dbReference>
<evidence type="ECO:0000313" key="2">
    <source>
        <dbReference type="Proteomes" id="UP000243463"/>
    </source>
</evidence>
<protein>
    <submittedName>
        <fullName evidence="1">Uncharacterized protein</fullName>
    </submittedName>
</protein>
<name>A0A217EGI1_9GAMM</name>
<dbReference type="EMBL" id="FZLN01000002">
    <property type="protein sequence ID" value="SNQ29595.1"/>
    <property type="molecule type" value="Genomic_DNA"/>
</dbReference>
<evidence type="ECO:0000313" key="1">
    <source>
        <dbReference type="EMBL" id="SNQ29595.1"/>
    </source>
</evidence>
<dbReference type="AlphaFoldDB" id="A0A217EGI1"/>
<reference evidence="2" key="1">
    <citation type="submission" date="2017-06" db="EMBL/GenBank/DDBJ databases">
        <authorList>
            <person name="Varghese N."/>
            <person name="Submissions S."/>
        </authorList>
    </citation>
    <scope>NUCLEOTIDE SEQUENCE [LARGE SCALE GENOMIC DNA]</scope>
    <source>
        <strain evidence="2">ANC 5114</strain>
    </source>
</reference>
<proteinExistence type="predicted"/>
<sequence>MNNDTYKNFLSDVIQEILEKKLPVSNETESFDKGYNFAIYEIVSLLVQQSENFGIDKKEIGLGDIQPEINYL</sequence>
<gene>
    <name evidence="1" type="ORF">SAMN05444584_1554</name>
</gene>
<dbReference type="RefSeq" id="WP_088823638.1">
    <property type="nucleotide sequence ID" value="NZ_FZLN01000002.1"/>
</dbReference>